<dbReference type="EMBL" id="BART01023480">
    <property type="protein sequence ID" value="GAG93010.1"/>
    <property type="molecule type" value="Genomic_DNA"/>
</dbReference>
<reference evidence="1" key="1">
    <citation type="journal article" date="2014" name="Front. Microbiol.">
        <title>High frequency of phylogenetically diverse reductive dehalogenase-homologous genes in deep subseafloor sedimentary metagenomes.</title>
        <authorList>
            <person name="Kawai M."/>
            <person name="Futagami T."/>
            <person name="Toyoda A."/>
            <person name="Takaki Y."/>
            <person name="Nishi S."/>
            <person name="Hori S."/>
            <person name="Arai W."/>
            <person name="Tsubouchi T."/>
            <person name="Morono Y."/>
            <person name="Uchiyama I."/>
            <person name="Ito T."/>
            <person name="Fujiyama A."/>
            <person name="Inagaki F."/>
            <person name="Takami H."/>
        </authorList>
    </citation>
    <scope>NUCLEOTIDE SEQUENCE</scope>
    <source>
        <strain evidence="1">Expedition CK06-06</strain>
    </source>
</reference>
<name>X1BDD1_9ZZZZ</name>
<gene>
    <name evidence="1" type="ORF">S01H4_42705</name>
</gene>
<sequence length="161" mass="17130">MGEPWGPPKRRLTKLDEWVGAWPADIANHYIHADWYGPSPIYTQDNFQVITGHVTSTGAISTEMVEASATSIQGNTQAISRAIMQQDGPYFGGRSTGGSYANLEKLRFSVPLTEAGGAIAATVIVPAELGYTGHCEVQGIWAPAGTTDPANTWTFVCTAGT</sequence>
<proteinExistence type="predicted"/>
<accession>X1BDD1</accession>
<comment type="caution">
    <text evidence="1">The sequence shown here is derived from an EMBL/GenBank/DDBJ whole genome shotgun (WGS) entry which is preliminary data.</text>
</comment>
<evidence type="ECO:0000313" key="1">
    <source>
        <dbReference type="EMBL" id="GAG93010.1"/>
    </source>
</evidence>
<dbReference type="AlphaFoldDB" id="X1BDD1"/>
<feature type="non-terminal residue" evidence="1">
    <location>
        <position position="161"/>
    </location>
</feature>
<protein>
    <submittedName>
        <fullName evidence="1">Uncharacterized protein</fullName>
    </submittedName>
</protein>
<organism evidence="1">
    <name type="scientific">marine sediment metagenome</name>
    <dbReference type="NCBI Taxonomy" id="412755"/>
    <lineage>
        <taxon>unclassified sequences</taxon>
        <taxon>metagenomes</taxon>
        <taxon>ecological metagenomes</taxon>
    </lineage>
</organism>